<organism evidence="2 3">
    <name type="scientific">Rubneribacter badeniensis</name>
    <dbReference type="NCBI Taxonomy" id="2070688"/>
    <lineage>
        <taxon>Bacteria</taxon>
        <taxon>Bacillati</taxon>
        <taxon>Actinomycetota</taxon>
        <taxon>Coriobacteriia</taxon>
        <taxon>Eggerthellales</taxon>
        <taxon>Eggerthellaceae</taxon>
        <taxon>Rubneribacter</taxon>
    </lineage>
</organism>
<feature type="transmembrane region" description="Helical" evidence="1">
    <location>
        <begin position="346"/>
        <end position="366"/>
    </location>
</feature>
<feature type="transmembrane region" description="Helical" evidence="1">
    <location>
        <begin position="268"/>
        <end position="286"/>
    </location>
</feature>
<feature type="transmembrane region" description="Helical" evidence="1">
    <location>
        <begin position="212"/>
        <end position="233"/>
    </location>
</feature>
<accession>A0A9D3AE94</accession>
<feature type="transmembrane region" description="Helical" evidence="1">
    <location>
        <begin position="35"/>
        <end position="56"/>
    </location>
</feature>
<keyword evidence="1" id="KW-0472">Membrane</keyword>
<keyword evidence="1" id="KW-1133">Transmembrane helix</keyword>
<dbReference type="Pfam" id="PF20176">
    <property type="entry name" value="DUF6541"/>
    <property type="match status" value="1"/>
</dbReference>
<evidence type="ECO:0000313" key="2">
    <source>
        <dbReference type="EMBL" id="HJH44146.1"/>
    </source>
</evidence>
<sequence>MWELFFASVAVGAVFLYVPGALVIRALGAPRIVSFVCAPFVSIAAYTLLSIIYPSVGVFCSWASFAIPVFGVFAVVYAISCVLQRKCSVRFVSFGIEAPRHGVVGRLGPRFDGVCLAWYIAVGIAVTTVFFAQNISPDSFAQEFDNVHHLGVTKGYVDSGNWSPFASTLYAMQEDASINPLPGSGFYPSAWNCLSALLVSALDVPVALAGNAVNYLFIAVVLPASTFLFMRAVFRKRPSVVPFGALCVLGGTAFPWLLLAYGPLYPNLISFCLLPAAAFCFVSLFAEGVGVAERMASALLFAVSLAGFAFVQPNAVFSLGVLLAPFCVYRVGLAVGGLSVFRRRRALGMVLGGLVAAGLIAVVWYACFKAPFLQSVVSHEWPTFKTFKESFLDALLFGFDLGSMRVALTVLVALGGVFTLFKREYLWLSCSYALACALYMVDASLDGWVRHLLVGFWYTDSPRVAAFATLFAAPLAAMGLWLAAQGAMLAGRSVARLVGGRARPKRGWGASASAMGVASFCAAFVAAAAFCWINYGVGAVDRELPPQRGFPSGSLVDMVSCSYNDVAPAVYDEEERAFVGEVRKAVPSDSLILNVPDDGSAFAYAVDDLRVYYRYLRTYGGDDETEESRLIRTRLDHVASDAKVREAVREVGGEYVLLLDQGPGDPSSPRRYLFTYEDGRNWMGILGITDDTPGFEVVLAEKDMRLYRITAA</sequence>
<reference evidence="2" key="2">
    <citation type="submission" date="2021-09" db="EMBL/GenBank/DDBJ databases">
        <authorList>
            <person name="Gilroy R."/>
        </authorList>
    </citation>
    <scope>NUCLEOTIDE SEQUENCE</scope>
    <source>
        <strain evidence="2">USAMLcec12-2067</strain>
    </source>
</reference>
<feature type="transmembrane region" description="Helical" evidence="1">
    <location>
        <begin position="394"/>
        <end position="418"/>
    </location>
</feature>
<feature type="transmembrane region" description="Helical" evidence="1">
    <location>
        <begin position="62"/>
        <end position="83"/>
    </location>
</feature>
<dbReference type="AlphaFoldDB" id="A0A9D3AE94"/>
<name>A0A9D3AE94_9ACTN</name>
<comment type="caution">
    <text evidence="2">The sequence shown here is derived from an EMBL/GenBank/DDBJ whole genome shotgun (WGS) entry which is preliminary data.</text>
</comment>
<proteinExistence type="predicted"/>
<dbReference type="Proteomes" id="UP000789325">
    <property type="component" value="Unassembled WGS sequence"/>
</dbReference>
<evidence type="ECO:0000313" key="3">
    <source>
        <dbReference type="Proteomes" id="UP000789325"/>
    </source>
</evidence>
<feature type="transmembrane region" description="Helical" evidence="1">
    <location>
        <begin position="425"/>
        <end position="445"/>
    </location>
</feature>
<feature type="transmembrane region" description="Helical" evidence="1">
    <location>
        <begin position="116"/>
        <end position="135"/>
    </location>
</feature>
<feature type="transmembrane region" description="Helical" evidence="1">
    <location>
        <begin position="512"/>
        <end position="535"/>
    </location>
</feature>
<dbReference type="EMBL" id="DYZL01000205">
    <property type="protein sequence ID" value="HJH44146.1"/>
    <property type="molecule type" value="Genomic_DNA"/>
</dbReference>
<reference evidence="2" key="1">
    <citation type="journal article" date="2021" name="PeerJ">
        <title>Extensive microbial diversity within the chicken gut microbiome revealed by metagenomics and culture.</title>
        <authorList>
            <person name="Gilroy R."/>
            <person name="Ravi A."/>
            <person name="Getino M."/>
            <person name="Pursley I."/>
            <person name="Horton D.L."/>
            <person name="Alikhan N.F."/>
            <person name="Baker D."/>
            <person name="Gharbi K."/>
            <person name="Hall N."/>
            <person name="Watson M."/>
            <person name="Adriaenssens E.M."/>
            <person name="Foster-Nyarko E."/>
            <person name="Jarju S."/>
            <person name="Secka A."/>
            <person name="Antonio M."/>
            <person name="Oren A."/>
            <person name="Chaudhuri R.R."/>
            <person name="La Ragione R."/>
            <person name="Hildebrand F."/>
            <person name="Pallen M.J."/>
        </authorList>
    </citation>
    <scope>NUCLEOTIDE SEQUENCE</scope>
    <source>
        <strain evidence="2">USAMLcec12-2067</strain>
    </source>
</reference>
<keyword evidence="1" id="KW-0812">Transmembrane</keyword>
<protein>
    <submittedName>
        <fullName evidence="2">Uncharacterized protein</fullName>
    </submittedName>
</protein>
<feature type="transmembrane region" description="Helical" evidence="1">
    <location>
        <begin position="240"/>
        <end position="262"/>
    </location>
</feature>
<dbReference type="InterPro" id="IPR046671">
    <property type="entry name" value="DUF6541"/>
</dbReference>
<feature type="transmembrane region" description="Helical" evidence="1">
    <location>
        <begin position="322"/>
        <end position="341"/>
    </location>
</feature>
<feature type="transmembrane region" description="Helical" evidence="1">
    <location>
        <begin position="298"/>
        <end position="316"/>
    </location>
</feature>
<gene>
    <name evidence="2" type="ORF">K8V16_10200</name>
</gene>
<evidence type="ECO:0000256" key="1">
    <source>
        <dbReference type="SAM" id="Phobius"/>
    </source>
</evidence>
<feature type="transmembrane region" description="Helical" evidence="1">
    <location>
        <begin position="6"/>
        <end position="28"/>
    </location>
</feature>
<feature type="transmembrane region" description="Helical" evidence="1">
    <location>
        <begin position="465"/>
        <end position="491"/>
    </location>
</feature>